<dbReference type="Proteomes" id="UP000324241">
    <property type="component" value="Unassembled WGS sequence"/>
</dbReference>
<gene>
    <name evidence="1" type="ORF">ATNIH1004_008332</name>
</gene>
<evidence type="ECO:0000313" key="2">
    <source>
        <dbReference type="Proteomes" id="UP000324241"/>
    </source>
</evidence>
<name>A0A5M9MFP7_9EURO</name>
<dbReference type="RefSeq" id="XP_033423495.1">
    <property type="nucleotide sequence ID" value="XM_033572943.1"/>
</dbReference>
<dbReference type="EMBL" id="QUQM01000006">
    <property type="protein sequence ID" value="KAA8644134.1"/>
    <property type="molecule type" value="Genomic_DNA"/>
</dbReference>
<sequence>MEYIWHAVKSYFGETSTLWFQTHCCDLKSPSKKNDNAYYGVEINEDAMRIFSGMGVACRPPCACRDIDRLSDYIDKSIQAYRGKHEKDYTLYTAKGDTNIEEHLWVAFSTVSDDITIPPQDLADGSFRLLGNRLSDVLAGLRSEGVHPDDVKLLEMHLLRQYTVQYLEKVDPELRRQVLAKTTLMSQFRVMTEGAQGAALVVLAARGVKSLGRRDCGIEMAGICNCLSMDIAKEVLGILRNKRTESVAGDNREQLKRELRWIYLRSLECLDTHCNSTFLRRFATLGFHFVFLNDRYRERVRHVRHPMTTDLRHLIISYSKNLGSTRKILI</sequence>
<proteinExistence type="predicted"/>
<comment type="caution">
    <text evidence="1">The sequence shown here is derived from an EMBL/GenBank/DDBJ whole genome shotgun (WGS) entry which is preliminary data.</text>
</comment>
<evidence type="ECO:0000313" key="1">
    <source>
        <dbReference type="EMBL" id="KAA8644134.1"/>
    </source>
</evidence>
<dbReference type="GeneID" id="54331034"/>
<dbReference type="VEuPathDB" id="FungiDB:EYZ11_001702"/>
<dbReference type="AlphaFoldDB" id="A0A5M9MFP7"/>
<organism evidence="1 2">
    <name type="scientific">Aspergillus tanneri</name>
    <dbReference type="NCBI Taxonomy" id="1220188"/>
    <lineage>
        <taxon>Eukaryota</taxon>
        <taxon>Fungi</taxon>
        <taxon>Dikarya</taxon>
        <taxon>Ascomycota</taxon>
        <taxon>Pezizomycotina</taxon>
        <taxon>Eurotiomycetes</taxon>
        <taxon>Eurotiomycetidae</taxon>
        <taxon>Eurotiales</taxon>
        <taxon>Aspergillaceae</taxon>
        <taxon>Aspergillus</taxon>
        <taxon>Aspergillus subgen. Circumdati</taxon>
    </lineage>
</organism>
<accession>A0A5M9MFP7</accession>
<protein>
    <submittedName>
        <fullName evidence="1">Uncharacterized protein</fullName>
    </submittedName>
</protein>
<dbReference type="OrthoDB" id="4658148at2759"/>
<reference evidence="1 2" key="1">
    <citation type="submission" date="2019-08" db="EMBL/GenBank/DDBJ databases">
        <title>The genome sequence of a newly discovered highly antifungal drug resistant Aspergillus species, Aspergillus tanneri NIH 1004.</title>
        <authorList>
            <person name="Mounaud S."/>
            <person name="Singh I."/>
            <person name="Joardar V."/>
            <person name="Pakala S."/>
            <person name="Pakala S."/>
            <person name="Venepally P."/>
            <person name="Chung J.K."/>
            <person name="Losada L."/>
            <person name="Nierman W.C."/>
        </authorList>
    </citation>
    <scope>NUCLEOTIDE SEQUENCE [LARGE SCALE GENOMIC DNA]</scope>
    <source>
        <strain evidence="1 2">NIH1004</strain>
    </source>
</reference>